<comment type="similarity">
    <text evidence="4">Belongs to the PPP phosphatase family.</text>
</comment>
<dbReference type="PANTHER" id="PTHR45619">
    <property type="entry name" value="SERINE/THREONINE-PROTEIN PHOSPHATASE PP2A-RELATED"/>
    <property type="match status" value="1"/>
</dbReference>
<dbReference type="Pfam" id="PF00149">
    <property type="entry name" value="Metallophos"/>
    <property type="match status" value="1"/>
</dbReference>
<comment type="catalytic activity">
    <reaction evidence="4">
        <text>O-phospho-L-threonyl-[protein] + H2O = L-threonyl-[protein] + phosphate</text>
        <dbReference type="Rhea" id="RHEA:47004"/>
        <dbReference type="Rhea" id="RHEA-COMP:11060"/>
        <dbReference type="Rhea" id="RHEA-COMP:11605"/>
        <dbReference type="ChEBI" id="CHEBI:15377"/>
        <dbReference type="ChEBI" id="CHEBI:30013"/>
        <dbReference type="ChEBI" id="CHEBI:43474"/>
        <dbReference type="ChEBI" id="CHEBI:61977"/>
        <dbReference type="EC" id="3.1.3.16"/>
    </reaction>
</comment>
<proteinExistence type="inferred from homology"/>
<dbReference type="EMBL" id="LXWW01000037">
    <property type="protein sequence ID" value="OAO17297.1"/>
    <property type="molecule type" value="Genomic_DNA"/>
</dbReference>
<sequence length="296" mass="34127">MDEGSKSLILEQDELIRRSFRGDRLLPEEIHQLCERVSAVLREEKNVLCIDTPCTICGDIHGQFFDLVELFHIAGCVPDTNFLFLGDYVDRGYHSIECVVLLFSLKVRYPNRIYLLRGNHESRFLSRSFGFYQQCLNYYGNDSVWNEFMKAFDCLPLCAVVNKHVFAVHAGISPKLQFIRDIDVIDRFQEIPVEGLFCDLLWSDPAKENGWNVSTRGISQTYGPNESEDFLILNGLKYLIRGHEAVMTGYTTNHHNKVFTVFSAPNYCYYVGNLGAFVEVDELGYLTFHQYRSYSS</sequence>
<evidence type="ECO:0000259" key="5">
    <source>
        <dbReference type="PROSITE" id="PS00125"/>
    </source>
</evidence>
<dbReference type="GO" id="GO:0046872">
    <property type="term" value="F:metal ion binding"/>
    <property type="evidence" value="ECO:0007669"/>
    <property type="project" value="UniProtKB-KW"/>
</dbReference>
<reference evidence="6 7" key="1">
    <citation type="submission" date="2016-05" db="EMBL/GenBank/DDBJ databases">
        <title>Nuclear genome of Blastocystis sp. subtype 1 NandII.</title>
        <authorList>
            <person name="Gentekaki E."/>
            <person name="Curtis B."/>
            <person name="Stairs C."/>
            <person name="Eme L."/>
            <person name="Herman E."/>
            <person name="Klimes V."/>
            <person name="Arias M.C."/>
            <person name="Elias M."/>
            <person name="Hilliou F."/>
            <person name="Klute M."/>
            <person name="Malik S.-B."/>
            <person name="Pightling A."/>
            <person name="Rachubinski R."/>
            <person name="Salas D."/>
            <person name="Schlacht A."/>
            <person name="Suga H."/>
            <person name="Archibald J."/>
            <person name="Ball S.G."/>
            <person name="Clark G."/>
            <person name="Dacks J."/>
            <person name="Van Der Giezen M."/>
            <person name="Tsaousis A."/>
            <person name="Roger A."/>
        </authorList>
    </citation>
    <scope>NUCLEOTIDE SEQUENCE [LARGE SCALE GENOMIC DNA]</scope>
    <source>
        <strain evidence="7">ATCC 50177 / NandII</strain>
    </source>
</reference>
<gene>
    <name evidence="6" type="ORF">AV274_1008</name>
</gene>
<dbReference type="PRINTS" id="PR00114">
    <property type="entry name" value="STPHPHTASE"/>
</dbReference>
<dbReference type="EC" id="3.1.3.16" evidence="4"/>
<evidence type="ECO:0000256" key="2">
    <source>
        <dbReference type="ARBA" id="ARBA00022801"/>
    </source>
</evidence>
<comment type="caution">
    <text evidence="6">The sequence shown here is derived from an EMBL/GenBank/DDBJ whole genome shotgun (WGS) entry which is preliminary data.</text>
</comment>
<evidence type="ECO:0000256" key="3">
    <source>
        <dbReference type="ARBA" id="ARBA00023211"/>
    </source>
</evidence>
<keyword evidence="7" id="KW-1185">Reference proteome</keyword>
<keyword evidence="2 4" id="KW-0378">Hydrolase</keyword>
<keyword evidence="3" id="KW-0464">Manganese</keyword>
<protein>
    <recommendedName>
        <fullName evidence="4">Serine/threonine-protein phosphatase</fullName>
        <ecNumber evidence="4">3.1.3.16</ecNumber>
    </recommendedName>
</protein>
<keyword evidence="1" id="KW-0479">Metal-binding</keyword>
<dbReference type="Gene3D" id="3.60.21.10">
    <property type="match status" value="1"/>
</dbReference>
<dbReference type="GO" id="GO:0004722">
    <property type="term" value="F:protein serine/threonine phosphatase activity"/>
    <property type="evidence" value="ECO:0007669"/>
    <property type="project" value="UniProtKB-EC"/>
</dbReference>
<dbReference type="InterPro" id="IPR004843">
    <property type="entry name" value="Calcineurin-like_PHP"/>
</dbReference>
<evidence type="ECO:0000256" key="1">
    <source>
        <dbReference type="ARBA" id="ARBA00022723"/>
    </source>
</evidence>
<dbReference type="InterPro" id="IPR029052">
    <property type="entry name" value="Metallo-depent_PP-like"/>
</dbReference>
<dbReference type="Proteomes" id="UP000078348">
    <property type="component" value="Unassembled WGS sequence"/>
</dbReference>
<accession>A0A196SM55</accession>
<dbReference type="InterPro" id="IPR047129">
    <property type="entry name" value="PPA2-like"/>
</dbReference>
<feature type="domain" description="Serine/threonine specific protein phosphatases" evidence="5">
    <location>
        <begin position="116"/>
        <end position="121"/>
    </location>
</feature>
<dbReference type="SUPFAM" id="SSF56300">
    <property type="entry name" value="Metallo-dependent phosphatases"/>
    <property type="match status" value="1"/>
</dbReference>
<dbReference type="STRING" id="478820.A0A196SM55"/>
<dbReference type="OrthoDB" id="195113at2759"/>
<dbReference type="AlphaFoldDB" id="A0A196SM55"/>
<dbReference type="PROSITE" id="PS00125">
    <property type="entry name" value="SER_THR_PHOSPHATASE"/>
    <property type="match status" value="1"/>
</dbReference>
<evidence type="ECO:0000313" key="6">
    <source>
        <dbReference type="EMBL" id="OAO17297.1"/>
    </source>
</evidence>
<dbReference type="SMART" id="SM00156">
    <property type="entry name" value="PP2Ac"/>
    <property type="match status" value="1"/>
</dbReference>
<evidence type="ECO:0000313" key="7">
    <source>
        <dbReference type="Proteomes" id="UP000078348"/>
    </source>
</evidence>
<evidence type="ECO:0000256" key="4">
    <source>
        <dbReference type="RuleBase" id="RU004273"/>
    </source>
</evidence>
<organism evidence="6 7">
    <name type="scientific">Blastocystis sp. subtype 1 (strain ATCC 50177 / NandII)</name>
    <dbReference type="NCBI Taxonomy" id="478820"/>
    <lineage>
        <taxon>Eukaryota</taxon>
        <taxon>Sar</taxon>
        <taxon>Stramenopiles</taxon>
        <taxon>Bigyra</taxon>
        <taxon>Opalozoa</taxon>
        <taxon>Opalinata</taxon>
        <taxon>Blastocystidae</taxon>
        <taxon>Blastocystis</taxon>
    </lineage>
</organism>
<name>A0A196SM55_BLAHN</name>
<dbReference type="InterPro" id="IPR006186">
    <property type="entry name" value="Ser/Thr-sp_prot-phosphatase"/>
</dbReference>